<protein>
    <submittedName>
        <fullName evidence="3">Uncharacterized protein</fullName>
    </submittedName>
</protein>
<keyword evidence="4" id="KW-1185">Reference proteome</keyword>
<dbReference type="OrthoDB" id="399219at2"/>
<evidence type="ECO:0000256" key="2">
    <source>
        <dbReference type="ARBA" id="ARBA00024764"/>
    </source>
</evidence>
<dbReference type="InterPro" id="IPR007394">
    <property type="entry name" value="UPF0122"/>
</dbReference>
<dbReference type="PATRIC" id="fig|1188235.3.peg.356"/>
<evidence type="ECO:0000313" key="4">
    <source>
        <dbReference type="Proteomes" id="UP000013220"/>
    </source>
</evidence>
<dbReference type="PANTHER" id="PTHR40083:SF1">
    <property type="entry name" value="UPF0122 PROTEIN YLXM"/>
    <property type="match status" value="1"/>
</dbReference>
<comment type="similarity">
    <text evidence="1">Belongs to the UPF0122 family.</text>
</comment>
<dbReference type="STRING" id="1188235.MBVG_3410"/>
<dbReference type="Proteomes" id="UP000013220">
    <property type="component" value="Unassembled WGS sequence"/>
</dbReference>
<sequence>MSKITELDKREHLITLFEKYQKFLTQTQSQAFQLYFLEDMSYQEIANLTATTRTAAYDSVKKAISKLERLEQKMVQ</sequence>
<accession>N9TU02</accession>
<evidence type="ECO:0000313" key="3">
    <source>
        <dbReference type="EMBL" id="ENY69609.1"/>
    </source>
</evidence>
<dbReference type="InterPro" id="IPR013324">
    <property type="entry name" value="RNA_pol_sigma_r3/r4-like"/>
</dbReference>
<dbReference type="RefSeq" id="WP_004420476.1">
    <property type="nucleotide sequence ID" value="NZ_AORH01000024.1"/>
</dbReference>
<dbReference type="eggNOG" id="COG2739">
    <property type="taxonomic scope" value="Bacteria"/>
</dbReference>
<dbReference type="Gene3D" id="1.10.10.10">
    <property type="entry name" value="Winged helix-like DNA-binding domain superfamily/Winged helix DNA-binding domain"/>
    <property type="match status" value="1"/>
</dbReference>
<organism evidence="3 4">
    <name type="scientific">Mycoplasmopsis bovigenitalium 51080</name>
    <dbReference type="NCBI Taxonomy" id="1188235"/>
    <lineage>
        <taxon>Bacteria</taxon>
        <taxon>Bacillati</taxon>
        <taxon>Mycoplasmatota</taxon>
        <taxon>Mycoplasmoidales</taxon>
        <taxon>Metamycoplasmataceae</taxon>
        <taxon>Mycoplasmopsis</taxon>
    </lineage>
</organism>
<name>N9TU02_9BACT</name>
<comment type="caution">
    <text evidence="3">The sequence shown here is derived from an EMBL/GenBank/DDBJ whole genome shotgun (WGS) entry which is preliminary data.</text>
</comment>
<gene>
    <name evidence="3" type="ORF">MBVG_3410</name>
</gene>
<proteinExistence type="inferred from homology"/>
<dbReference type="Pfam" id="PF04297">
    <property type="entry name" value="UPF0122"/>
    <property type="match status" value="1"/>
</dbReference>
<dbReference type="SUPFAM" id="SSF88659">
    <property type="entry name" value="Sigma3 and sigma4 domains of RNA polymerase sigma factors"/>
    <property type="match status" value="1"/>
</dbReference>
<comment type="function">
    <text evidence="2">Might take part in the signal recognition particle (SRP) pathway. This is inferred from the conservation of its genetic proximity to ftsY/ffh. May be a regulatory protein.</text>
</comment>
<dbReference type="InterPro" id="IPR036388">
    <property type="entry name" value="WH-like_DNA-bd_sf"/>
</dbReference>
<dbReference type="EMBL" id="AORH01000024">
    <property type="protein sequence ID" value="ENY69609.1"/>
    <property type="molecule type" value="Genomic_DNA"/>
</dbReference>
<dbReference type="PANTHER" id="PTHR40083">
    <property type="entry name" value="UPF0122 PROTEIN CBO2450/CLC_2298"/>
    <property type="match status" value="1"/>
</dbReference>
<dbReference type="AlphaFoldDB" id="N9TU02"/>
<evidence type="ECO:0000256" key="1">
    <source>
        <dbReference type="ARBA" id="ARBA00008720"/>
    </source>
</evidence>
<reference evidence="3 4" key="1">
    <citation type="journal article" date="2013" name="Genome Announc.">
        <title>Draft Genome Sequences of Mycoplasma alkalescens, Mycoplasma arginini, and Mycoplasma bovigenitalium, Three Species with Equivocal Pathogenic Status for Cattle.</title>
        <authorList>
            <person name="Manso-Silvan L."/>
            <person name="Tardy F."/>
            <person name="Baranowski E."/>
            <person name="Barre A."/>
            <person name="Blanchard A."/>
            <person name="Breton M."/>
            <person name="Couture C."/>
            <person name="Citti C."/>
            <person name="Dordet-Frisoni E."/>
            <person name="Dupuy V."/>
            <person name="Gaurivaud P."/>
            <person name="Jacob D."/>
            <person name="Lemaitre C."/>
            <person name="Nikolski M."/>
            <person name="Nouvel L.X."/>
            <person name="Poumarat F."/>
            <person name="Thebault P."/>
            <person name="Theil S."/>
            <person name="Thiaucourt F."/>
            <person name="Sirand-Pugnet P."/>
        </authorList>
    </citation>
    <scope>NUCLEOTIDE SEQUENCE [LARGE SCALE GENOMIC DNA]</scope>
    <source>
        <strain evidence="3 4">51080</strain>
    </source>
</reference>